<evidence type="ECO:0000256" key="1">
    <source>
        <dbReference type="SAM" id="MobiDB-lite"/>
    </source>
</evidence>
<feature type="domain" description="YvlB/LiaX N-terminal" evidence="3">
    <location>
        <begin position="3"/>
        <end position="34"/>
    </location>
</feature>
<dbReference type="EMBL" id="JACHGZ010000052">
    <property type="protein sequence ID" value="MBB5150419.1"/>
    <property type="molecule type" value="Genomic_DNA"/>
</dbReference>
<feature type="compositionally biased region" description="Low complexity" evidence="1">
    <location>
        <begin position="35"/>
        <end position="47"/>
    </location>
</feature>
<comment type="caution">
    <text evidence="4">The sequence shown here is derived from an EMBL/GenBank/DDBJ whole genome shotgun (WGS) entry which is preliminary data.</text>
</comment>
<evidence type="ECO:0000313" key="5">
    <source>
        <dbReference type="Proteomes" id="UP000557217"/>
    </source>
</evidence>
<evidence type="ECO:0000259" key="2">
    <source>
        <dbReference type="Pfam" id="PF13349"/>
    </source>
</evidence>
<sequence>MDNERKRIIKLVEEGAISAEEAITLLEALNKKQESSAQTQSQSSAVSLPLSNEEQSHQSQQQSTTDHSQKTTGFEDIFGKNFNNKEFNKKMDEFMNEIKEDLTEFSSRLMGVLGTTFKKLKDFDLDFPLNNTKIDFEKQYSFNGNEVRGIQIEIPNGKVEALRSESNELKVVAKVKTFMVENDEEKTIAAFEREFVKFEDGKLELKCSSKLTQVNIRIMIPEKEYDIVLMKLLNGGVSINELNAKLVKIRTYNGSIKYMDGQFENADVQSGNGAIEIVRVKGEDLEVQTVNGRIYVDGELREVEAESVNGAVIVTTNDKNARKVKAQTVAGAVELYVPKTVSINGSAATNVGKVDLGLSDVMTRIVEDQFLTKTVHFDKIIENAPVLKMTGESRTGSIIIRYTTIGGES</sequence>
<dbReference type="InterPro" id="IPR053959">
    <property type="entry name" value="YvlB/LiaX_N"/>
</dbReference>
<dbReference type="RefSeq" id="WP_016839251.1">
    <property type="nucleotide sequence ID" value="NZ_JAAXPW010000049.1"/>
</dbReference>
<accession>A0A840PVG4</accession>
<feature type="compositionally biased region" description="Low complexity" evidence="1">
    <location>
        <begin position="57"/>
        <end position="72"/>
    </location>
</feature>
<feature type="domain" description="DUF4097" evidence="2">
    <location>
        <begin position="156"/>
        <end position="358"/>
    </location>
</feature>
<keyword evidence="5" id="KW-1185">Reference proteome</keyword>
<evidence type="ECO:0000259" key="3">
    <source>
        <dbReference type="Pfam" id="PF22746"/>
    </source>
</evidence>
<gene>
    <name evidence="4" type="ORF">HNR36_002839</name>
</gene>
<organism evidence="4 5">
    <name type="scientific">Ureibacillus thermosphaericus</name>
    <dbReference type="NCBI Taxonomy" id="51173"/>
    <lineage>
        <taxon>Bacteria</taxon>
        <taxon>Bacillati</taxon>
        <taxon>Bacillota</taxon>
        <taxon>Bacilli</taxon>
        <taxon>Bacillales</taxon>
        <taxon>Caryophanaceae</taxon>
        <taxon>Ureibacillus</taxon>
    </lineage>
</organism>
<name>A0A840PVG4_URETH</name>
<dbReference type="InterPro" id="IPR025164">
    <property type="entry name" value="Toastrack_DUF4097"/>
</dbReference>
<feature type="region of interest" description="Disordered" evidence="1">
    <location>
        <begin position="31"/>
        <end position="75"/>
    </location>
</feature>
<dbReference type="AlphaFoldDB" id="A0A840PVG4"/>
<proteinExistence type="predicted"/>
<reference evidence="4 5" key="1">
    <citation type="submission" date="2020-08" db="EMBL/GenBank/DDBJ databases">
        <title>Genomic Encyclopedia of Type Strains, Phase IV (KMG-IV): sequencing the most valuable type-strain genomes for metagenomic binning, comparative biology and taxonomic classification.</title>
        <authorList>
            <person name="Goeker M."/>
        </authorList>
    </citation>
    <scope>NUCLEOTIDE SEQUENCE [LARGE SCALE GENOMIC DNA]</scope>
    <source>
        <strain evidence="4 5">DSM 10633</strain>
    </source>
</reference>
<evidence type="ECO:0000313" key="4">
    <source>
        <dbReference type="EMBL" id="MBB5150419.1"/>
    </source>
</evidence>
<protein>
    <submittedName>
        <fullName evidence="4">DUF4097 and DUF4098 domain-containing protein YvlB</fullName>
    </submittedName>
</protein>
<dbReference type="Pfam" id="PF13349">
    <property type="entry name" value="DUF4097"/>
    <property type="match status" value="1"/>
</dbReference>
<dbReference type="Proteomes" id="UP000557217">
    <property type="component" value="Unassembled WGS sequence"/>
</dbReference>
<dbReference type="Pfam" id="PF22746">
    <property type="entry name" value="SHOCT-like_DUF2089-C"/>
    <property type="match status" value="1"/>
</dbReference>